<gene>
    <name evidence="1" type="ORF">EVAR_78431_1</name>
</gene>
<name>A0A4C1TY16_EUMVA</name>
<reference evidence="1 2" key="1">
    <citation type="journal article" date="2019" name="Commun. Biol.">
        <title>The bagworm genome reveals a unique fibroin gene that provides high tensile strength.</title>
        <authorList>
            <person name="Kono N."/>
            <person name="Nakamura H."/>
            <person name="Ohtoshi R."/>
            <person name="Tomita M."/>
            <person name="Numata K."/>
            <person name="Arakawa K."/>
        </authorList>
    </citation>
    <scope>NUCLEOTIDE SEQUENCE [LARGE SCALE GENOMIC DNA]</scope>
</reference>
<sequence length="242" mass="27994">MISNYFTSKFEVLADIFRPPYWSADTEPASVRPPKTSPASGFRKKNTAEDYYRSRRATSGRGRTGARARWNFLRSGKSKTRHRRCRWIEAEQASTAHLPSAEFVKNAFYIFFDSIGSENMSRRRGRSGVRSFAVCRQIDGQRFDVQTDLLQHELHKWRLDYHNDGCTNSAAIYGWRIRLHVGAACIIIERLWPCTLHISRMSATCARYTDSRSYRIDRSGSRSLIGPSVWAQFYIQLIYASQ</sequence>
<proteinExistence type="predicted"/>
<dbReference type="EMBL" id="BGZK01000103">
    <property type="protein sequence ID" value="GBP18963.1"/>
    <property type="molecule type" value="Genomic_DNA"/>
</dbReference>
<keyword evidence="2" id="KW-1185">Reference proteome</keyword>
<evidence type="ECO:0000313" key="2">
    <source>
        <dbReference type="Proteomes" id="UP000299102"/>
    </source>
</evidence>
<accession>A0A4C1TY16</accession>
<dbReference type="Proteomes" id="UP000299102">
    <property type="component" value="Unassembled WGS sequence"/>
</dbReference>
<evidence type="ECO:0000313" key="1">
    <source>
        <dbReference type="EMBL" id="GBP18963.1"/>
    </source>
</evidence>
<dbReference type="AlphaFoldDB" id="A0A4C1TY16"/>
<protein>
    <submittedName>
        <fullName evidence="1">Uncharacterized protein</fullName>
    </submittedName>
</protein>
<organism evidence="1 2">
    <name type="scientific">Eumeta variegata</name>
    <name type="common">Bagworm moth</name>
    <name type="synonym">Eumeta japonica</name>
    <dbReference type="NCBI Taxonomy" id="151549"/>
    <lineage>
        <taxon>Eukaryota</taxon>
        <taxon>Metazoa</taxon>
        <taxon>Ecdysozoa</taxon>
        <taxon>Arthropoda</taxon>
        <taxon>Hexapoda</taxon>
        <taxon>Insecta</taxon>
        <taxon>Pterygota</taxon>
        <taxon>Neoptera</taxon>
        <taxon>Endopterygota</taxon>
        <taxon>Lepidoptera</taxon>
        <taxon>Glossata</taxon>
        <taxon>Ditrysia</taxon>
        <taxon>Tineoidea</taxon>
        <taxon>Psychidae</taxon>
        <taxon>Oiketicinae</taxon>
        <taxon>Eumeta</taxon>
    </lineage>
</organism>
<comment type="caution">
    <text evidence="1">The sequence shown here is derived from an EMBL/GenBank/DDBJ whole genome shotgun (WGS) entry which is preliminary data.</text>
</comment>